<gene>
    <name evidence="5" type="ORF">MSP1401_LOCUS4158</name>
</gene>
<dbReference type="Gene3D" id="1.10.20.10">
    <property type="entry name" value="Histone, subunit A"/>
    <property type="match status" value="1"/>
</dbReference>
<dbReference type="SUPFAM" id="SSF47113">
    <property type="entry name" value="Histone-fold"/>
    <property type="match status" value="1"/>
</dbReference>
<dbReference type="InterPro" id="IPR003958">
    <property type="entry name" value="CBFA_NFYB_domain"/>
</dbReference>
<feature type="compositionally biased region" description="Acidic residues" evidence="3">
    <location>
        <begin position="176"/>
        <end position="185"/>
    </location>
</feature>
<evidence type="ECO:0000259" key="4">
    <source>
        <dbReference type="Pfam" id="PF00808"/>
    </source>
</evidence>
<organism evidence="5">
    <name type="scientific">Micromonas pusilla</name>
    <name type="common">Picoplanktonic green alga</name>
    <name type="synonym">Chromulina pusilla</name>
    <dbReference type="NCBI Taxonomy" id="38833"/>
    <lineage>
        <taxon>Eukaryota</taxon>
        <taxon>Viridiplantae</taxon>
        <taxon>Chlorophyta</taxon>
        <taxon>Mamiellophyceae</taxon>
        <taxon>Mamiellales</taxon>
        <taxon>Mamiellaceae</taxon>
        <taxon>Micromonas</taxon>
    </lineage>
</organism>
<dbReference type="EMBL" id="HBEN01005101">
    <property type="protein sequence ID" value="CAD8436467.1"/>
    <property type="molecule type" value="Transcribed_RNA"/>
</dbReference>
<keyword evidence="2" id="KW-0539">Nucleus</keyword>
<accession>A0A7S0CZ81</accession>
<evidence type="ECO:0000256" key="1">
    <source>
        <dbReference type="ARBA" id="ARBA00004123"/>
    </source>
</evidence>
<sequence length="185" mass="19305">MPPKKNPVAARIKKIMQADDEVGKIAQATPVLVFKALELFMEELVKSTADIALARGAKMISAGHLKACITSNEKFDFLEEIVQAVPDLPAADEAKPASTKTAKRERAAPDPAVAGSLDDDDYGAPPPMKVMRAEAPGTLDEEAPALAPAVGSLGGDDLDVPVAAPPTVGTLTGTLGEDDDDYDDL</sequence>
<evidence type="ECO:0000313" key="5">
    <source>
        <dbReference type="EMBL" id="CAD8436467.1"/>
    </source>
</evidence>
<dbReference type="PANTHER" id="PTHR10252:SF5">
    <property type="entry name" value="DR1-ASSOCIATED COREPRESSOR"/>
    <property type="match status" value="1"/>
</dbReference>
<feature type="region of interest" description="Disordered" evidence="3">
    <location>
        <begin position="88"/>
        <end position="185"/>
    </location>
</feature>
<dbReference type="GO" id="GO:0005634">
    <property type="term" value="C:nucleus"/>
    <property type="evidence" value="ECO:0007669"/>
    <property type="project" value="UniProtKB-SubCell"/>
</dbReference>
<dbReference type="PANTHER" id="PTHR10252">
    <property type="entry name" value="HISTONE-LIKE TRANSCRIPTION FACTOR CCAAT-RELATED"/>
    <property type="match status" value="1"/>
</dbReference>
<dbReference type="InterPro" id="IPR050568">
    <property type="entry name" value="Transcr_DNA_Rep_Reg"/>
</dbReference>
<dbReference type="GO" id="GO:0001046">
    <property type="term" value="F:core promoter sequence-specific DNA binding"/>
    <property type="evidence" value="ECO:0007669"/>
    <property type="project" value="TreeGrafter"/>
</dbReference>
<name>A0A7S0CZ81_MICPS</name>
<dbReference type="AlphaFoldDB" id="A0A7S0CZ81"/>
<protein>
    <recommendedName>
        <fullName evidence="4">Transcription factor CBF/NF-Y/archaeal histone domain-containing protein</fullName>
    </recommendedName>
</protein>
<evidence type="ECO:0000256" key="3">
    <source>
        <dbReference type="SAM" id="MobiDB-lite"/>
    </source>
</evidence>
<feature type="domain" description="Transcription factor CBF/NF-Y/archaeal histone" evidence="4">
    <location>
        <begin position="9"/>
        <end position="69"/>
    </location>
</feature>
<dbReference type="GO" id="GO:0046982">
    <property type="term" value="F:protein heterodimerization activity"/>
    <property type="evidence" value="ECO:0007669"/>
    <property type="project" value="InterPro"/>
</dbReference>
<dbReference type="CDD" id="cd22906">
    <property type="entry name" value="HFD_DRAP1"/>
    <property type="match status" value="1"/>
</dbReference>
<dbReference type="InterPro" id="IPR009072">
    <property type="entry name" value="Histone-fold"/>
</dbReference>
<evidence type="ECO:0000256" key="2">
    <source>
        <dbReference type="ARBA" id="ARBA00023242"/>
    </source>
</evidence>
<comment type="subcellular location">
    <subcellularLocation>
        <location evidence="1">Nucleus</location>
    </subcellularLocation>
</comment>
<reference evidence="5" key="1">
    <citation type="submission" date="2021-01" db="EMBL/GenBank/DDBJ databases">
        <authorList>
            <person name="Corre E."/>
            <person name="Pelletier E."/>
            <person name="Niang G."/>
            <person name="Scheremetjew M."/>
            <person name="Finn R."/>
            <person name="Kale V."/>
            <person name="Holt S."/>
            <person name="Cochrane G."/>
            <person name="Meng A."/>
            <person name="Brown T."/>
            <person name="Cohen L."/>
        </authorList>
    </citation>
    <scope>NUCLEOTIDE SEQUENCE</scope>
    <source>
        <strain evidence="5">CCAC1681</strain>
    </source>
</reference>
<dbReference type="GO" id="GO:0016251">
    <property type="term" value="F:RNA polymerase II general transcription initiation factor activity"/>
    <property type="evidence" value="ECO:0007669"/>
    <property type="project" value="TreeGrafter"/>
</dbReference>
<dbReference type="Pfam" id="PF00808">
    <property type="entry name" value="CBFD_NFYB_HMF"/>
    <property type="match status" value="1"/>
</dbReference>
<proteinExistence type="predicted"/>